<keyword evidence="4" id="KW-1185">Reference proteome</keyword>
<feature type="region of interest" description="Disordered" evidence="1">
    <location>
        <begin position="1"/>
        <end position="21"/>
    </location>
</feature>
<comment type="caution">
    <text evidence="3">The sequence shown here is derived from an EMBL/GenBank/DDBJ whole genome shotgun (WGS) entry which is preliminary data.</text>
</comment>
<accession>A0AAV1RQF9</accession>
<evidence type="ECO:0000313" key="3">
    <source>
        <dbReference type="EMBL" id="CAK7338939.1"/>
    </source>
</evidence>
<evidence type="ECO:0000256" key="2">
    <source>
        <dbReference type="SAM" id="Phobius"/>
    </source>
</evidence>
<gene>
    <name evidence="3" type="ORF">DCAF_LOCUS13987</name>
</gene>
<organism evidence="3 4">
    <name type="scientific">Dovyalis caffra</name>
    <dbReference type="NCBI Taxonomy" id="77055"/>
    <lineage>
        <taxon>Eukaryota</taxon>
        <taxon>Viridiplantae</taxon>
        <taxon>Streptophyta</taxon>
        <taxon>Embryophyta</taxon>
        <taxon>Tracheophyta</taxon>
        <taxon>Spermatophyta</taxon>
        <taxon>Magnoliopsida</taxon>
        <taxon>eudicotyledons</taxon>
        <taxon>Gunneridae</taxon>
        <taxon>Pentapetalae</taxon>
        <taxon>rosids</taxon>
        <taxon>fabids</taxon>
        <taxon>Malpighiales</taxon>
        <taxon>Salicaceae</taxon>
        <taxon>Flacourtieae</taxon>
        <taxon>Dovyalis</taxon>
    </lineage>
</organism>
<keyword evidence="2" id="KW-1133">Transmembrane helix</keyword>
<reference evidence="3 4" key="1">
    <citation type="submission" date="2024-01" db="EMBL/GenBank/DDBJ databases">
        <authorList>
            <person name="Waweru B."/>
        </authorList>
    </citation>
    <scope>NUCLEOTIDE SEQUENCE [LARGE SCALE GENOMIC DNA]</scope>
</reference>
<keyword evidence="2" id="KW-0472">Membrane</keyword>
<name>A0AAV1RQF9_9ROSI</name>
<dbReference type="Proteomes" id="UP001314170">
    <property type="component" value="Unassembled WGS sequence"/>
</dbReference>
<keyword evidence="2" id="KW-0812">Transmembrane</keyword>
<dbReference type="AlphaFoldDB" id="A0AAV1RQF9"/>
<dbReference type="EMBL" id="CAWUPB010001156">
    <property type="protein sequence ID" value="CAK7338939.1"/>
    <property type="molecule type" value="Genomic_DNA"/>
</dbReference>
<evidence type="ECO:0000256" key="1">
    <source>
        <dbReference type="SAM" id="MobiDB-lite"/>
    </source>
</evidence>
<feature type="transmembrane region" description="Helical" evidence="2">
    <location>
        <begin position="236"/>
        <end position="252"/>
    </location>
</feature>
<feature type="compositionally biased region" description="Basic and acidic residues" evidence="1">
    <location>
        <begin position="12"/>
        <end position="21"/>
    </location>
</feature>
<evidence type="ECO:0000313" key="4">
    <source>
        <dbReference type="Proteomes" id="UP001314170"/>
    </source>
</evidence>
<protein>
    <submittedName>
        <fullName evidence="3">Uncharacterized protein</fullName>
    </submittedName>
</protein>
<proteinExistence type="predicted"/>
<sequence>MEVMISNAAKSIPEHGSNHDQDKEVKAIFDASKAGVKGLVDPGVTKIPPPSTECAEVNIRDSQYQPSEKRMHGKGIFAVTFIGLVLNQTWRFTVHTPNHTDGSHGPVVVRRVVCLARSFDEVVTTSTSMGVFPPITKGFSFTRPGQRVLSLMCSRKEVAVDSSVPGESTLVIGPSISMGPGSVPHLVGNIFRGCSTSWNGDGEEAVRELAFLLIGDVSSIGWQCKERDASIYGCKYSSLLIFLDFIVFAMFFT</sequence>